<evidence type="ECO:0000313" key="3">
    <source>
        <dbReference type="EMBL" id="BAD68835.1"/>
    </source>
</evidence>
<proteinExistence type="predicted"/>
<sequence>MSAAAAEPRDGAPGAGSGAANDNTNGGISASQSSGGTFTGSPHIVHAMIIVLIFWIKIC</sequence>
<keyword evidence="2" id="KW-0472">Membrane</keyword>
<accession>Q5VNY7</accession>
<evidence type="ECO:0000256" key="2">
    <source>
        <dbReference type="SAM" id="Phobius"/>
    </source>
</evidence>
<dbReference type="Proteomes" id="UP000817658">
    <property type="component" value="Chromosome 1"/>
</dbReference>
<feature type="compositionally biased region" description="Polar residues" evidence="1">
    <location>
        <begin position="20"/>
        <end position="35"/>
    </location>
</feature>
<dbReference type="AlphaFoldDB" id="Q5VNY7"/>
<name>Q5VNY7_ORYSJ</name>
<dbReference type="EMBL" id="AP003854">
    <property type="protein sequence ID" value="BAD68835.1"/>
    <property type="molecule type" value="Genomic_DNA"/>
</dbReference>
<keyword evidence="2" id="KW-1133">Transmembrane helix</keyword>
<protein>
    <submittedName>
        <fullName evidence="3">Uncharacterized protein</fullName>
    </submittedName>
</protein>
<evidence type="ECO:0000256" key="1">
    <source>
        <dbReference type="SAM" id="MobiDB-lite"/>
    </source>
</evidence>
<reference evidence="3" key="1">
    <citation type="journal article" date="2002" name="Nature">
        <title>The genome sequence and structure of rice chromosome 1.</title>
        <authorList>
            <person name="Sasaki T."/>
            <person name="Matsumoto T."/>
            <person name="Yamamoto K."/>
            <person name="Sakata K."/>
            <person name="Baba T."/>
            <person name="Katayose Y."/>
            <person name="Wu J."/>
            <person name="Niimura Y."/>
            <person name="Cheng Z."/>
            <person name="Nagamura Y."/>
            <person name="Antonio B.A."/>
            <person name="Kanamori H."/>
            <person name="Hosokawa S."/>
            <person name="Masukawa M."/>
            <person name="Arikawa K."/>
            <person name="Chiden Y."/>
            <person name="Hayashi M."/>
            <person name="Okamoto M."/>
            <person name="Ando T."/>
            <person name="Aoki H."/>
            <person name="Arita K."/>
            <person name="Hamada M."/>
            <person name="Harada C."/>
            <person name="Hijishita S."/>
            <person name="Honda M."/>
            <person name="Ichikawa Y."/>
            <person name="Idonuma A."/>
            <person name="Iijima M."/>
            <person name="Ikeda M."/>
            <person name="Ikeno M."/>
            <person name="Itoh S."/>
            <person name="Itoh T."/>
            <person name="Itoh Y."/>
            <person name="Itoh Y."/>
            <person name="Iwabuchi A."/>
            <person name="Kamiya K."/>
            <person name="Karasawa W."/>
            <person name="Katagiri S."/>
            <person name="Kikuta A."/>
            <person name="Kobayashi N."/>
            <person name="Kono I."/>
            <person name="Machita K."/>
            <person name="Maehara T."/>
            <person name="Mizuno H."/>
            <person name="Mizubayashi T."/>
            <person name="Mukai Y."/>
            <person name="Nagasaki H."/>
            <person name="Nakashima M."/>
            <person name="Nakama Y."/>
            <person name="Nakamichi Y."/>
            <person name="Nakamura M."/>
            <person name="Namiki N."/>
            <person name="Negishi M."/>
            <person name="Ohta I."/>
            <person name="Ono N."/>
            <person name="Saji S."/>
            <person name="Sakai K."/>
            <person name="Shibata M."/>
            <person name="Shimokawa T."/>
            <person name="Shomura A."/>
            <person name="Song J."/>
            <person name="Takazaki Y."/>
            <person name="Terasawa K."/>
            <person name="Tsuji K."/>
            <person name="Waki K."/>
            <person name="Yamagata H."/>
            <person name="Yamane H."/>
            <person name="Yoshiki S."/>
            <person name="Yoshihara R."/>
            <person name="Yukawa K."/>
            <person name="Zhong H."/>
            <person name="Iwama H."/>
            <person name="Endo T."/>
            <person name="Ito H."/>
            <person name="Hahn J.H."/>
            <person name="Kim H.I."/>
            <person name="Eun M.Y."/>
            <person name="Yano M."/>
            <person name="Jiang J."/>
            <person name="Gojobori T."/>
        </authorList>
    </citation>
    <scope>NUCLEOTIDE SEQUENCE [LARGE SCALE GENOMIC DNA]</scope>
</reference>
<keyword evidence="2" id="KW-0812">Transmembrane</keyword>
<feature type="transmembrane region" description="Helical" evidence="2">
    <location>
        <begin position="40"/>
        <end position="58"/>
    </location>
</feature>
<gene>
    <name evidence="3" type="primary">OSJNBb0093M23.12</name>
</gene>
<feature type="region of interest" description="Disordered" evidence="1">
    <location>
        <begin position="1"/>
        <end position="35"/>
    </location>
</feature>
<organism evidence="3">
    <name type="scientific">Oryza sativa subsp. japonica</name>
    <name type="common">Rice</name>
    <dbReference type="NCBI Taxonomy" id="39947"/>
    <lineage>
        <taxon>Eukaryota</taxon>
        <taxon>Viridiplantae</taxon>
        <taxon>Streptophyta</taxon>
        <taxon>Embryophyta</taxon>
        <taxon>Tracheophyta</taxon>
        <taxon>Spermatophyta</taxon>
        <taxon>Magnoliopsida</taxon>
        <taxon>Liliopsida</taxon>
        <taxon>Poales</taxon>
        <taxon>Poaceae</taxon>
        <taxon>BOP clade</taxon>
        <taxon>Oryzoideae</taxon>
        <taxon>Oryzeae</taxon>
        <taxon>Oryzinae</taxon>
        <taxon>Oryza</taxon>
        <taxon>Oryza sativa</taxon>
    </lineage>
</organism>